<dbReference type="EMBL" id="QKWP01000430">
    <property type="protein sequence ID" value="RIB20219.1"/>
    <property type="molecule type" value="Genomic_DNA"/>
</dbReference>
<proteinExistence type="predicted"/>
<dbReference type="AlphaFoldDB" id="A0A397VGT8"/>
<evidence type="ECO:0000313" key="2">
    <source>
        <dbReference type="Proteomes" id="UP000266673"/>
    </source>
</evidence>
<dbReference type="Proteomes" id="UP000266673">
    <property type="component" value="Unassembled WGS sequence"/>
</dbReference>
<keyword evidence="2" id="KW-1185">Reference proteome</keyword>
<organism evidence="1 2">
    <name type="scientific">Gigaspora rosea</name>
    <dbReference type="NCBI Taxonomy" id="44941"/>
    <lineage>
        <taxon>Eukaryota</taxon>
        <taxon>Fungi</taxon>
        <taxon>Fungi incertae sedis</taxon>
        <taxon>Mucoromycota</taxon>
        <taxon>Glomeromycotina</taxon>
        <taxon>Glomeromycetes</taxon>
        <taxon>Diversisporales</taxon>
        <taxon>Gigasporaceae</taxon>
        <taxon>Gigaspora</taxon>
    </lineage>
</organism>
<comment type="caution">
    <text evidence="1">The sequence shown here is derived from an EMBL/GenBank/DDBJ whole genome shotgun (WGS) entry which is preliminary data.</text>
</comment>
<evidence type="ECO:0000313" key="1">
    <source>
        <dbReference type="EMBL" id="RIB20219.1"/>
    </source>
</evidence>
<accession>A0A397VGT8</accession>
<reference evidence="1 2" key="1">
    <citation type="submission" date="2018-06" db="EMBL/GenBank/DDBJ databases">
        <title>Comparative genomics reveals the genomic features of Rhizophagus irregularis, R. cerebriforme, R. diaphanum and Gigaspora rosea, and their symbiotic lifestyle signature.</title>
        <authorList>
            <person name="Morin E."/>
            <person name="San Clemente H."/>
            <person name="Chen E.C.H."/>
            <person name="De La Providencia I."/>
            <person name="Hainaut M."/>
            <person name="Kuo A."/>
            <person name="Kohler A."/>
            <person name="Murat C."/>
            <person name="Tang N."/>
            <person name="Roy S."/>
            <person name="Loubradou J."/>
            <person name="Henrissat B."/>
            <person name="Grigoriev I.V."/>
            <person name="Corradi N."/>
            <person name="Roux C."/>
            <person name="Martin F.M."/>
        </authorList>
    </citation>
    <scope>NUCLEOTIDE SEQUENCE [LARGE SCALE GENOMIC DNA]</scope>
    <source>
        <strain evidence="1 2">DAOM 194757</strain>
    </source>
</reference>
<protein>
    <submittedName>
        <fullName evidence="1">Uncharacterized protein</fullName>
    </submittedName>
</protein>
<gene>
    <name evidence="1" type="ORF">C2G38_1214147</name>
</gene>
<sequence>MIVIPDEFNSRRNDLNGICKYCGHHNISPAWCQSCDPWKATQEWTSGNEGVNKLIKEIQFKATEYEKVIEWIPFAKLINLLEIKELSELAFMATWVKGVRTIKGESGKYVQSRTKSSVDLLKMNYSQPELLKDFKVLQEKYKIHGITQNTETGQYVIVIDFYNEKRNSVNGICEYCNDTIPIQLGVNCVILQECSREQVAIRT</sequence>
<name>A0A397VGT8_9GLOM</name>